<name>A0A9F2NIF4_PYTBI</name>
<dbReference type="InterPro" id="IPR018073">
    <property type="entry name" value="Prot_inh_cystat_CS"/>
</dbReference>
<evidence type="ECO:0000256" key="1">
    <source>
        <dbReference type="ARBA" id="ARBA00009403"/>
    </source>
</evidence>
<dbReference type="GO" id="GO:0031982">
    <property type="term" value="C:vesicle"/>
    <property type="evidence" value="ECO:0007669"/>
    <property type="project" value="TreeGrafter"/>
</dbReference>
<dbReference type="Pfam" id="PF00031">
    <property type="entry name" value="Cystatin"/>
    <property type="match status" value="1"/>
</dbReference>
<sequence>MALSRRLLVCSILLLSCLCKQALLQRLPGGLTEASLEDPGVRRALQFAINEYNRASNDMYSSRVSEVVRVQTQVVSGLKYYFTVKVGRTVCRKGVSDLENCALHEGPNLAKTMTCNFEVYSIPWMNSISLQKSNCA</sequence>
<dbReference type="InterPro" id="IPR000010">
    <property type="entry name" value="Cystatin_dom"/>
</dbReference>
<keyword evidence="2" id="KW-0646">Protease inhibitor</keyword>
<dbReference type="SUPFAM" id="SSF54403">
    <property type="entry name" value="Cystatin/monellin"/>
    <property type="match status" value="1"/>
</dbReference>
<evidence type="ECO:0000256" key="3">
    <source>
        <dbReference type="ARBA" id="ARBA00022704"/>
    </source>
</evidence>
<organism evidence="7 8">
    <name type="scientific">Python bivittatus</name>
    <name type="common">Burmese python</name>
    <name type="synonym">Python molurus bivittatus</name>
    <dbReference type="NCBI Taxonomy" id="176946"/>
    <lineage>
        <taxon>Eukaryota</taxon>
        <taxon>Metazoa</taxon>
        <taxon>Chordata</taxon>
        <taxon>Craniata</taxon>
        <taxon>Vertebrata</taxon>
        <taxon>Euteleostomi</taxon>
        <taxon>Lepidosauria</taxon>
        <taxon>Squamata</taxon>
        <taxon>Bifurcata</taxon>
        <taxon>Unidentata</taxon>
        <taxon>Episquamata</taxon>
        <taxon>Toxicofera</taxon>
        <taxon>Serpentes</taxon>
        <taxon>Henophidia</taxon>
        <taxon>Pythonidae</taxon>
        <taxon>Python</taxon>
    </lineage>
</organism>
<reference evidence="8" key="1">
    <citation type="submission" date="2025-08" db="UniProtKB">
        <authorList>
            <consortium name="RefSeq"/>
        </authorList>
    </citation>
    <scope>IDENTIFICATION</scope>
    <source>
        <tissue evidence="8">Liver</tissue>
    </source>
</reference>
<feature type="signal peptide" evidence="5">
    <location>
        <begin position="1"/>
        <end position="24"/>
    </location>
</feature>
<dbReference type="SMART" id="SM00043">
    <property type="entry name" value="CY"/>
    <property type="match status" value="1"/>
</dbReference>
<dbReference type="GO" id="GO:0004869">
    <property type="term" value="F:cysteine-type endopeptidase inhibitor activity"/>
    <property type="evidence" value="ECO:0007669"/>
    <property type="project" value="UniProtKB-KW"/>
</dbReference>
<keyword evidence="4" id="KW-1015">Disulfide bond</keyword>
<dbReference type="PANTHER" id="PTHR46186">
    <property type="entry name" value="CYSTATIN"/>
    <property type="match status" value="1"/>
</dbReference>
<feature type="domain" description="Cystatin" evidence="6">
    <location>
        <begin position="26"/>
        <end position="136"/>
    </location>
</feature>
<dbReference type="Proteomes" id="UP000695026">
    <property type="component" value="Unplaced"/>
</dbReference>
<dbReference type="GeneID" id="103054648"/>
<dbReference type="InterPro" id="IPR046350">
    <property type="entry name" value="Cystatin_sf"/>
</dbReference>
<evidence type="ECO:0000313" key="8">
    <source>
        <dbReference type="RefSeq" id="XP_007427618.1"/>
    </source>
</evidence>
<evidence type="ECO:0000256" key="5">
    <source>
        <dbReference type="SAM" id="SignalP"/>
    </source>
</evidence>
<evidence type="ECO:0000256" key="4">
    <source>
        <dbReference type="ARBA" id="ARBA00023157"/>
    </source>
</evidence>
<keyword evidence="3" id="KW-0789">Thiol protease inhibitor</keyword>
<dbReference type="CDD" id="cd00042">
    <property type="entry name" value="CY"/>
    <property type="match status" value="1"/>
</dbReference>
<accession>A0A9F2NIF4</accession>
<evidence type="ECO:0000259" key="6">
    <source>
        <dbReference type="SMART" id="SM00043"/>
    </source>
</evidence>
<dbReference type="PANTHER" id="PTHR46186:SF2">
    <property type="entry name" value="CYSTATIN"/>
    <property type="match status" value="1"/>
</dbReference>
<keyword evidence="7" id="KW-1185">Reference proteome</keyword>
<dbReference type="KEGG" id="pbi:103054648"/>
<dbReference type="RefSeq" id="XP_007427618.1">
    <property type="nucleotide sequence ID" value="XM_007427556.3"/>
</dbReference>
<dbReference type="OrthoDB" id="1908104at2759"/>
<dbReference type="OMA" id="VKSSCQD"/>
<dbReference type="PROSITE" id="PS51257">
    <property type="entry name" value="PROKAR_LIPOPROTEIN"/>
    <property type="match status" value="1"/>
</dbReference>
<evidence type="ECO:0000313" key="7">
    <source>
        <dbReference type="Proteomes" id="UP000695026"/>
    </source>
</evidence>
<comment type="similarity">
    <text evidence="1">Belongs to the cystatin family.</text>
</comment>
<dbReference type="Gene3D" id="3.10.450.10">
    <property type="match status" value="1"/>
</dbReference>
<feature type="chain" id="PRO_5039927922" evidence="5">
    <location>
        <begin position="25"/>
        <end position="136"/>
    </location>
</feature>
<proteinExistence type="inferred from homology"/>
<protein>
    <submittedName>
        <fullName evidence="8">Cystatin-2-like</fullName>
    </submittedName>
</protein>
<keyword evidence="5" id="KW-0732">Signal</keyword>
<dbReference type="AlphaFoldDB" id="A0A9F2NIF4"/>
<dbReference type="PROSITE" id="PS00287">
    <property type="entry name" value="CYSTATIN"/>
    <property type="match status" value="1"/>
</dbReference>
<dbReference type="GO" id="GO:0005737">
    <property type="term" value="C:cytoplasm"/>
    <property type="evidence" value="ECO:0007669"/>
    <property type="project" value="TreeGrafter"/>
</dbReference>
<evidence type="ECO:0000256" key="2">
    <source>
        <dbReference type="ARBA" id="ARBA00022690"/>
    </source>
</evidence>
<gene>
    <name evidence="8" type="primary">LOC103054648</name>
</gene>
<dbReference type="GO" id="GO:0005615">
    <property type="term" value="C:extracellular space"/>
    <property type="evidence" value="ECO:0007669"/>
    <property type="project" value="TreeGrafter"/>
</dbReference>
<dbReference type="FunFam" id="3.10.450.10:FF:000004">
    <property type="entry name" value="Cystatin C"/>
    <property type="match status" value="1"/>
</dbReference>